<dbReference type="PRINTS" id="PR00080">
    <property type="entry name" value="SDRFAMILY"/>
</dbReference>
<dbReference type="PATRIC" id="fig|1141662.3.peg.189"/>
<evidence type="ECO:0000313" key="4">
    <source>
        <dbReference type="EMBL" id="EKT65056.1"/>
    </source>
</evidence>
<evidence type="ECO:0000256" key="3">
    <source>
        <dbReference type="RuleBase" id="RU000363"/>
    </source>
</evidence>
<dbReference type="OrthoDB" id="9775296at2"/>
<dbReference type="InterPro" id="IPR020904">
    <property type="entry name" value="Sc_DH/Rdtase_CS"/>
</dbReference>
<dbReference type="InterPro" id="IPR051911">
    <property type="entry name" value="SDR_oxidoreductase"/>
</dbReference>
<dbReference type="Gene3D" id="3.40.50.720">
    <property type="entry name" value="NAD(P)-binding Rossmann-like Domain"/>
    <property type="match status" value="1"/>
</dbReference>
<dbReference type="InterPro" id="IPR036291">
    <property type="entry name" value="NAD(P)-bd_dom_sf"/>
</dbReference>
<evidence type="ECO:0000256" key="1">
    <source>
        <dbReference type="ARBA" id="ARBA00006484"/>
    </source>
</evidence>
<name>K8WYS8_9GAMM</name>
<comment type="similarity">
    <text evidence="1 3">Belongs to the short-chain dehydrogenases/reductases (SDR) family.</text>
</comment>
<comment type="caution">
    <text evidence="4">The sequence shown here is derived from an EMBL/GenBank/DDBJ whole genome shotgun (WGS) entry which is preliminary data.</text>
</comment>
<evidence type="ECO:0000313" key="5">
    <source>
        <dbReference type="Proteomes" id="UP000009336"/>
    </source>
</evidence>
<protein>
    <submittedName>
        <fullName evidence="4">Short-chain dehydrogenase</fullName>
    </submittedName>
</protein>
<accession>K8WYS8</accession>
<dbReference type="SUPFAM" id="SSF51735">
    <property type="entry name" value="NAD(P)-binding Rossmann-fold domains"/>
    <property type="match status" value="1"/>
</dbReference>
<dbReference type="STRING" id="1141662.OOA_00925"/>
<dbReference type="HOGENOM" id="CLU_010194_2_9_6"/>
<dbReference type="Pfam" id="PF00106">
    <property type="entry name" value="adh_short"/>
    <property type="match status" value="1"/>
</dbReference>
<dbReference type="AlphaFoldDB" id="K8WYS8"/>
<dbReference type="InterPro" id="IPR002347">
    <property type="entry name" value="SDR_fam"/>
</dbReference>
<evidence type="ECO:0000256" key="2">
    <source>
        <dbReference type="ARBA" id="ARBA00023002"/>
    </source>
</evidence>
<dbReference type="Proteomes" id="UP000009336">
    <property type="component" value="Unassembled WGS sequence"/>
</dbReference>
<sequence>MPKTVLITGSSSGVGEATAKLFAEQGFNVIATMRAPEKNNRLDGIANLIKTKLDVEDIHSIESAIFEGIDAFGKIDLVINNAGFGQYGVFEGIPIEKIRKNFDVNLFGVMNVMQQIVPIFRQQGGGIILNVSSCGGIIGLPLISIYASTKFALEGFLESVSYELASQNIVTKIYEPGGIISPFHERSAHENTGTNGITSYDTFADNVNNAMQKMGQGAATVEQVAQDIYLAATDGTDRLRYCAPYGVENLVKARRELGNDAYEKYARTQLPTK</sequence>
<dbReference type="EMBL" id="AKKL01000002">
    <property type="protein sequence ID" value="EKT65056.1"/>
    <property type="molecule type" value="Genomic_DNA"/>
</dbReference>
<dbReference type="PANTHER" id="PTHR43976">
    <property type="entry name" value="SHORT CHAIN DEHYDROGENASE"/>
    <property type="match status" value="1"/>
</dbReference>
<dbReference type="PRINTS" id="PR00081">
    <property type="entry name" value="GDHRDH"/>
</dbReference>
<dbReference type="PROSITE" id="PS00061">
    <property type="entry name" value="ADH_SHORT"/>
    <property type="match status" value="1"/>
</dbReference>
<dbReference type="GO" id="GO:0016491">
    <property type="term" value="F:oxidoreductase activity"/>
    <property type="evidence" value="ECO:0007669"/>
    <property type="project" value="UniProtKB-KW"/>
</dbReference>
<dbReference type="PANTHER" id="PTHR43976:SF16">
    <property type="entry name" value="SHORT-CHAIN DEHYDROGENASE_REDUCTASE FAMILY PROTEIN"/>
    <property type="match status" value="1"/>
</dbReference>
<organism evidence="4 5">
    <name type="scientific">Providencia burhodogranariea DSM 19968</name>
    <dbReference type="NCBI Taxonomy" id="1141662"/>
    <lineage>
        <taxon>Bacteria</taxon>
        <taxon>Pseudomonadati</taxon>
        <taxon>Pseudomonadota</taxon>
        <taxon>Gammaproteobacteria</taxon>
        <taxon>Enterobacterales</taxon>
        <taxon>Morganellaceae</taxon>
        <taxon>Providencia</taxon>
    </lineage>
</organism>
<reference evidence="4 5" key="1">
    <citation type="journal article" date="2012" name="BMC Genomics">
        <title>Comparative genomics of bacteria in the genus Providencia isolated from wild Drosophila melanogaster.</title>
        <authorList>
            <person name="Galac M.R."/>
            <person name="Lazzaro B.P."/>
        </authorList>
    </citation>
    <scope>NUCLEOTIDE SEQUENCE [LARGE SCALE GENOMIC DNA]</scope>
    <source>
        <strain evidence="4 5">DSM 19968</strain>
    </source>
</reference>
<dbReference type="CDD" id="cd05374">
    <property type="entry name" value="17beta-HSD-like_SDR_c"/>
    <property type="match status" value="1"/>
</dbReference>
<dbReference type="RefSeq" id="WP_008910236.1">
    <property type="nucleotide sequence ID" value="NZ_KB233222.1"/>
</dbReference>
<gene>
    <name evidence="4" type="ORF">OOA_00925</name>
</gene>
<proteinExistence type="inferred from homology"/>
<keyword evidence="2" id="KW-0560">Oxidoreductase</keyword>
<keyword evidence="5" id="KW-1185">Reference proteome</keyword>
<dbReference type="eggNOG" id="COG1028">
    <property type="taxonomic scope" value="Bacteria"/>
</dbReference>